<organism evidence="2">
    <name type="scientific">Camponotus japonicus</name>
    <dbReference type="NCBI Taxonomy" id="84547"/>
    <lineage>
        <taxon>Eukaryota</taxon>
        <taxon>Metazoa</taxon>
        <taxon>Ecdysozoa</taxon>
        <taxon>Arthropoda</taxon>
        <taxon>Hexapoda</taxon>
        <taxon>Insecta</taxon>
        <taxon>Pterygota</taxon>
        <taxon>Neoptera</taxon>
        <taxon>Endopterygota</taxon>
        <taxon>Hymenoptera</taxon>
        <taxon>Apocrita</taxon>
        <taxon>Aculeata</taxon>
        <taxon>Formicoidea</taxon>
        <taxon>Formicidae</taxon>
        <taxon>Formicinae</taxon>
        <taxon>Camponotus</taxon>
    </lineage>
</organism>
<feature type="chain" id="PRO_5005805849" evidence="1">
    <location>
        <begin position="21"/>
        <end position="120"/>
    </location>
</feature>
<gene>
    <name evidence="2" type="primary">CjapCSP12</name>
</gene>
<dbReference type="SUPFAM" id="SSF100910">
    <property type="entry name" value="Chemosensory protein Csp2"/>
    <property type="match status" value="1"/>
</dbReference>
<reference evidence="2" key="2">
    <citation type="submission" date="2015-02" db="EMBL/GenBank/DDBJ databases">
        <authorList>
            <person name="Chooi Y.-H."/>
        </authorList>
    </citation>
    <scope>NUCLEOTIDE SEQUENCE</scope>
</reference>
<dbReference type="EMBL" id="LC028287">
    <property type="protein sequence ID" value="BAS29780.1"/>
    <property type="molecule type" value="mRNA"/>
</dbReference>
<name>A0A0M5MU26_9HYME</name>
<reference evidence="2" key="1">
    <citation type="journal article" date="2015" name="Sci. Rep.">
        <title>Antennal RNA-sequencing analysis reveals evolutionary aspects of chemosensory proteins in the carpenter ant, Camponotus japonicus.</title>
        <authorList>
            <person name="Hojo M.K."/>
            <person name="Ishii K."/>
            <person name="Sakura M."/>
            <person name="Yamaguchi K."/>
            <person name="Shigenobu S."/>
            <person name="Ozaki M."/>
        </authorList>
    </citation>
    <scope>NUCLEOTIDE SEQUENCE</scope>
</reference>
<keyword evidence="1" id="KW-0732">Signal</keyword>
<dbReference type="InterPro" id="IPR036682">
    <property type="entry name" value="OS_D_A10/PebIII_sf"/>
</dbReference>
<evidence type="ECO:0000256" key="1">
    <source>
        <dbReference type="SAM" id="SignalP"/>
    </source>
</evidence>
<accession>A0A0M5MU26</accession>
<dbReference type="PANTHER" id="PTHR11257">
    <property type="entry name" value="CHEMOSENSORY PROTEIN-RELATED"/>
    <property type="match status" value="1"/>
</dbReference>
<dbReference type="PANTHER" id="PTHR11257:SF13">
    <property type="entry name" value="GEO07322P1"/>
    <property type="match status" value="1"/>
</dbReference>
<proteinExistence type="evidence at transcript level"/>
<dbReference type="InterPro" id="IPR005055">
    <property type="entry name" value="A10/PebIII"/>
</dbReference>
<dbReference type="AlphaFoldDB" id="A0A0M5MU26"/>
<dbReference type="Gene3D" id="1.10.2080.10">
    <property type="entry name" value="Insect odorant-binding protein A10/Ejaculatory bulb-specific protein 3"/>
    <property type="match status" value="1"/>
</dbReference>
<sequence>MARLICTIAIIGIALMCVLAEEEKYEDKYDDIDVHEVLENVKLREQYYKCFMATGPCVTADQKFFSKIVSEAFQTKCKLCTEKQKYMLDEISEWYTKNDPEKWNAFIAKTLEDMKKKAKE</sequence>
<feature type="signal peptide" evidence="1">
    <location>
        <begin position="1"/>
        <end position="20"/>
    </location>
</feature>
<evidence type="ECO:0000313" key="2">
    <source>
        <dbReference type="EMBL" id="BAS29780.1"/>
    </source>
</evidence>
<protein>
    <submittedName>
        <fullName evidence="2">Chemosensory protein</fullName>
    </submittedName>
</protein>
<dbReference type="Pfam" id="PF03392">
    <property type="entry name" value="OS-D"/>
    <property type="match status" value="1"/>
</dbReference>